<comment type="caution">
    <text evidence="9">The sequence shown here is derived from an EMBL/GenBank/DDBJ whole genome shotgun (WGS) entry which is preliminary data.</text>
</comment>
<dbReference type="InterPro" id="IPR041636">
    <property type="entry name" value="RNase_J_C"/>
</dbReference>
<dbReference type="Pfam" id="PF07521">
    <property type="entry name" value="RMMBL"/>
    <property type="match status" value="1"/>
</dbReference>
<dbReference type="GO" id="GO:0003723">
    <property type="term" value="F:RNA binding"/>
    <property type="evidence" value="ECO:0007669"/>
    <property type="project" value="UniProtKB-KW"/>
</dbReference>
<keyword evidence="10" id="KW-1185">Reference proteome</keyword>
<dbReference type="GO" id="GO:0004527">
    <property type="term" value="F:exonuclease activity"/>
    <property type="evidence" value="ECO:0007669"/>
    <property type="project" value="UniProtKB-KW"/>
</dbReference>
<keyword evidence="1" id="KW-0540">Nuclease</keyword>
<dbReference type="InterPro" id="IPR055132">
    <property type="entry name" value="RNase_J_b_CASP"/>
</dbReference>
<accession>A0A840X1F9</accession>
<dbReference type="EMBL" id="JACIJS010000005">
    <property type="protein sequence ID" value="MBB5515706.1"/>
    <property type="molecule type" value="Genomic_DNA"/>
</dbReference>
<keyword evidence="6" id="KW-0694">RNA-binding</keyword>
<sequence>MTKDNSLVFVALGGAGEIGMNMYLYGYGPQSNRRWIMVDVGVTFPDMDGSPGVDLIAADPEFIEAQADKLDGIFITHAHEDHVGAIGRLWPSLKAPIYARAFTAEIARLKMQDAGEDPDKIITVDVWPAQVEAGPFKVGFMPVSHSVPETSGLVIDTPKGRVIHTGDWKADPTPQVGEPYDEALLAEISKDGVLALVCDSTNVFSPNPGRSEADLVEPITQLMKDATGMVVATTFASNVARLRTLAIAAKDANRTIVVLGRAMHRMIATARKVGLLTDFPDTLDARDAGDVPAENLFILASGSQGERRAASAQLARSGHSGLSLRAGDTFLFSSKTIPGNEVAVGYIQNQLARQGVTIIDDEGGKYHVSGHANRPDLERMHEIVKPKGLIPMHGEYRHLAEHARLAEARQIPSVVADNGAVVELTAEGPKIVEHIETGRRYIEGNQTFGALDGIVRDRLRMAMRGLVVANIVFDENGNLLGDAWIEVKGLFTDIDGVDDALQRKLEDDVTKTLEKAKRRVREDDEQVEKTVKARINTMAQRLIGKKPEIIVMINRVED</sequence>
<dbReference type="InterPro" id="IPR042173">
    <property type="entry name" value="RNase_J_2"/>
</dbReference>
<keyword evidence="2" id="KW-0479">Metal-binding</keyword>
<dbReference type="InterPro" id="IPR036866">
    <property type="entry name" value="RibonucZ/Hydroxyglut_hydro"/>
</dbReference>
<dbReference type="SMART" id="SM00849">
    <property type="entry name" value="Lactamase_B"/>
    <property type="match status" value="1"/>
</dbReference>
<dbReference type="Pfam" id="PF17770">
    <property type="entry name" value="RNase_J_C"/>
    <property type="match status" value="1"/>
</dbReference>
<reference evidence="9 10" key="1">
    <citation type="submission" date="2020-08" db="EMBL/GenBank/DDBJ databases">
        <title>Genomic Encyclopedia of Type Strains, Phase IV (KMG-IV): sequencing the most valuable type-strain genomes for metagenomic binning, comparative biology and taxonomic classification.</title>
        <authorList>
            <person name="Goeker M."/>
        </authorList>
    </citation>
    <scope>NUCLEOTIDE SEQUENCE [LARGE SCALE GENOMIC DNA]</scope>
    <source>
        <strain evidence="9 10">DSM 103377</strain>
    </source>
</reference>
<dbReference type="AlphaFoldDB" id="A0A840X1F9"/>
<keyword evidence="5" id="KW-0269">Exonuclease</keyword>
<dbReference type="Gene3D" id="3.60.15.10">
    <property type="entry name" value="Ribonuclease Z/Hydroxyacylglutathione hydrolase-like"/>
    <property type="match status" value="1"/>
</dbReference>
<keyword evidence="4" id="KW-0862">Zinc</keyword>
<dbReference type="PANTHER" id="PTHR43694">
    <property type="entry name" value="RIBONUCLEASE J"/>
    <property type="match status" value="1"/>
</dbReference>
<dbReference type="InterPro" id="IPR011108">
    <property type="entry name" value="RMMBL"/>
</dbReference>
<dbReference type="EC" id="3.1.-.-" evidence="9"/>
<keyword evidence="7" id="KW-0812">Transmembrane</keyword>
<dbReference type="CDD" id="cd07714">
    <property type="entry name" value="RNaseJ_MBL-fold"/>
    <property type="match status" value="1"/>
</dbReference>
<organism evidence="9 10">
    <name type="scientific">Rubricella aquisinus</name>
    <dbReference type="NCBI Taxonomy" id="2028108"/>
    <lineage>
        <taxon>Bacteria</taxon>
        <taxon>Pseudomonadati</taxon>
        <taxon>Pseudomonadota</taxon>
        <taxon>Alphaproteobacteria</taxon>
        <taxon>Rhodobacterales</taxon>
        <taxon>Paracoccaceae</taxon>
        <taxon>Rubricella</taxon>
    </lineage>
</organism>
<dbReference type="InterPro" id="IPR001279">
    <property type="entry name" value="Metallo-B-lactamas"/>
</dbReference>
<dbReference type="PROSITE" id="PS01292">
    <property type="entry name" value="UPF0036"/>
    <property type="match status" value="1"/>
</dbReference>
<evidence type="ECO:0000259" key="8">
    <source>
        <dbReference type="SMART" id="SM00849"/>
    </source>
</evidence>
<protein>
    <submittedName>
        <fullName evidence="9">Ribonuclease J</fullName>
        <ecNumber evidence="9">3.1.-.-</ecNumber>
    </submittedName>
</protein>
<evidence type="ECO:0000256" key="2">
    <source>
        <dbReference type="ARBA" id="ARBA00022723"/>
    </source>
</evidence>
<dbReference type="Proteomes" id="UP000553766">
    <property type="component" value="Unassembled WGS sequence"/>
</dbReference>
<feature type="transmembrane region" description="Helical" evidence="7">
    <location>
        <begin position="6"/>
        <end position="27"/>
    </location>
</feature>
<keyword evidence="7" id="KW-0472">Membrane</keyword>
<dbReference type="RefSeq" id="WP_184010661.1">
    <property type="nucleotide sequence ID" value="NZ_JACIJS010000005.1"/>
</dbReference>
<evidence type="ECO:0000256" key="1">
    <source>
        <dbReference type="ARBA" id="ARBA00022722"/>
    </source>
</evidence>
<evidence type="ECO:0000256" key="4">
    <source>
        <dbReference type="ARBA" id="ARBA00022833"/>
    </source>
</evidence>
<dbReference type="InterPro" id="IPR001587">
    <property type="entry name" value="RNase_J_CS"/>
</dbReference>
<dbReference type="GO" id="GO:0046872">
    <property type="term" value="F:metal ion binding"/>
    <property type="evidence" value="ECO:0007669"/>
    <property type="project" value="UniProtKB-KW"/>
</dbReference>
<keyword evidence="7" id="KW-1133">Transmembrane helix</keyword>
<evidence type="ECO:0000256" key="5">
    <source>
        <dbReference type="ARBA" id="ARBA00022839"/>
    </source>
</evidence>
<evidence type="ECO:0000313" key="9">
    <source>
        <dbReference type="EMBL" id="MBB5515706.1"/>
    </source>
</evidence>
<dbReference type="Pfam" id="PF00753">
    <property type="entry name" value="Lactamase_B"/>
    <property type="match status" value="1"/>
</dbReference>
<dbReference type="PANTHER" id="PTHR43694:SF1">
    <property type="entry name" value="RIBONUCLEASE J"/>
    <property type="match status" value="1"/>
</dbReference>
<evidence type="ECO:0000256" key="3">
    <source>
        <dbReference type="ARBA" id="ARBA00022801"/>
    </source>
</evidence>
<proteinExistence type="predicted"/>
<evidence type="ECO:0000313" key="10">
    <source>
        <dbReference type="Proteomes" id="UP000553766"/>
    </source>
</evidence>
<gene>
    <name evidence="9" type="ORF">FHS89_001726</name>
</gene>
<evidence type="ECO:0000256" key="6">
    <source>
        <dbReference type="ARBA" id="ARBA00022884"/>
    </source>
</evidence>
<dbReference type="Gene3D" id="3.10.20.580">
    <property type="match status" value="1"/>
</dbReference>
<name>A0A840X1F9_9RHOB</name>
<dbReference type="SUPFAM" id="SSF56281">
    <property type="entry name" value="Metallo-hydrolase/oxidoreductase"/>
    <property type="match status" value="1"/>
</dbReference>
<dbReference type="Gene3D" id="3.40.50.10710">
    <property type="entry name" value="Metallo-hydrolase/oxidoreductase"/>
    <property type="match status" value="1"/>
</dbReference>
<keyword evidence="3 9" id="KW-0378">Hydrolase</keyword>
<evidence type="ECO:0000256" key="7">
    <source>
        <dbReference type="SAM" id="Phobius"/>
    </source>
</evidence>
<feature type="domain" description="Metallo-beta-lactamase" evidence="8">
    <location>
        <begin position="19"/>
        <end position="219"/>
    </location>
</feature>
<dbReference type="Pfam" id="PF22505">
    <property type="entry name" value="RNase_J_b_CASP"/>
    <property type="match status" value="1"/>
</dbReference>